<dbReference type="EMBL" id="CP062796">
    <property type="protein sequence ID" value="QUL98546.1"/>
    <property type="molecule type" value="Genomic_DNA"/>
</dbReference>
<gene>
    <name evidence="1" type="ORF">IMF26_00090</name>
</gene>
<proteinExistence type="predicted"/>
<name>A0AAT9LBR9_9FIRM</name>
<accession>A0AAT9LBR9</accession>
<dbReference type="AlphaFoldDB" id="A0AAT9LBR9"/>
<dbReference type="KEGG" id="fcz:IMF26_00090"/>
<organism evidence="1">
    <name type="scientific">Candidatus Fermentithermobacillus carboniphilus</name>
    <dbReference type="NCBI Taxonomy" id="3085328"/>
    <lineage>
        <taxon>Bacteria</taxon>
        <taxon>Bacillati</taxon>
        <taxon>Bacillota</taxon>
        <taxon>Candidatus Fermentithermobacillia</taxon>
        <taxon>Candidatus Fermentithermobacillales</taxon>
        <taxon>Candidatus Fermentithermobacillaceae</taxon>
        <taxon>Candidatus Fermentithermobacillus</taxon>
    </lineage>
</organism>
<protein>
    <submittedName>
        <fullName evidence="1">Uncharacterized protein</fullName>
    </submittedName>
</protein>
<evidence type="ECO:0000313" key="1">
    <source>
        <dbReference type="EMBL" id="QUL98546.1"/>
    </source>
</evidence>
<reference evidence="1" key="1">
    <citation type="submission" date="2020-10" db="EMBL/GenBank/DDBJ databases">
        <authorList>
            <person name="Kadnikov V."/>
            <person name="Beletsky A.V."/>
            <person name="Mardanov A.V."/>
            <person name="Karnachuk O.V."/>
            <person name="Ravin N.V."/>
        </authorList>
    </citation>
    <scope>NUCLEOTIDE SEQUENCE</scope>
    <source>
        <strain evidence="1">Bu02</strain>
    </source>
</reference>
<sequence length="50" mass="5509">MTAAEVSWYASHTKVTDPGSMTEILKFLSKGIGAIPELMELIQGLFVHIF</sequence>
<reference evidence="1" key="2">
    <citation type="journal article" date="2023" name="Biology">
        <title>Prokaryotic Life Associated with Coal-Fire Gas Vents Revealed by Metagenomics.</title>
        <authorList>
            <person name="Kadnikov V.V."/>
            <person name="Mardanov A.V."/>
            <person name="Beletsky A.V."/>
            <person name="Karnachuk O.V."/>
            <person name="Ravin N.V."/>
        </authorList>
    </citation>
    <scope>NUCLEOTIDE SEQUENCE</scope>
    <source>
        <strain evidence="1">Bu02</strain>
    </source>
</reference>